<evidence type="ECO:0000313" key="3">
    <source>
        <dbReference type="Proteomes" id="UP001159427"/>
    </source>
</evidence>
<feature type="region of interest" description="Disordered" evidence="1">
    <location>
        <begin position="19"/>
        <end position="40"/>
    </location>
</feature>
<name>A0ABN8SR19_9CNID</name>
<evidence type="ECO:0000256" key="1">
    <source>
        <dbReference type="SAM" id="MobiDB-lite"/>
    </source>
</evidence>
<gene>
    <name evidence="2" type="ORF">PEVE_00026067</name>
</gene>
<accession>A0ABN8SR19</accession>
<keyword evidence="3" id="KW-1185">Reference proteome</keyword>
<evidence type="ECO:0008006" key="4">
    <source>
        <dbReference type="Google" id="ProtNLM"/>
    </source>
</evidence>
<feature type="compositionally biased region" description="Low complexity" evidence="1">
    <location>
        <begin position="30"/>
        <end position="40"/>
    </location>
</feature>
<comment type="caution">
    <text evidence="2">The sequence shown here is derived from an EMBL/GenBank/DDBJ whole genome shotgun (WGS) entry which is preliminary data.</text>
</comment>
<reference evidence="2 3" key="1">
    <citation type="submission" date="2022-05" db="EMBL/GenBank/DDBJ databases">
        <authorList>
            <consortium name="Genoscope - CEA"/>
            <person name="William W."/>
        </authorList>
    </citation>
    <scope>NUCLEOTIDE SEQUENCE [LARGE SCALE GENOMIC DNA]</scope>
</reference>
<dbReference type="Proteomes" id="UP001159427">
    <property type="component" value="Unassembled WGS sequence"/>
</dbReference>
<dbReference type="EMBL" id="CALNXI010003518">
    <property type="protein sequence ID" value="CAH3193546.1"/>
    <property type="molecule type" value="Genomic_DNA"/>
</dbReference>
<protein>
    <recommendedName>
        <fullName evidence="4">C2H2-type domain-containing protein</fullName>
    </recommendedName>
</protein>
<proteinExistence type="predicted"/>
<organism evidence="2 3">
    <name type="scientific">Porites evermanni</name>
    <dbReference type="NCBI Taxonomy" id="104178"/>
    <lineage>
        <taxon>Eukaryota</taxon>
        <taxon>Metazoa</taxon>
        <taxon>Cnidaria</taxon>
        <taxon>Anthozoa</taxon>
        <taxon>Hexacorallia</taxon>
        <taxon>Scleractinia</taxon>
        <taxon>Fungiina</taxon>
        <taxon>Poritidae</taxon>
        <taxon>Porites</taxon>
    </lineage>
</organism>
<evidence type="ECO:0000313" key="2">
    <source>
        <dbReference type="EMBL" id="CAH3193546.1"/>
    </source>
</evidence>
<sequence>MNKELMYYFHEVDTPTHMEKNHSERILGANNGSSSNMNNNNLKPDKDAVCNCNRAPETIFCQKCGKSFVGRRRMSCERHRNTIHLMDCAYCVFCKRQL</sequence>